<evidence type="ECO:0000256" key="2">
    <source>
        <dbReference type="ARBA" id="ARBA00009272"/>
    </source>
</evidence>
<dbReference type="InterPro" id="IPR001624">
    <property type="entry name" value="FliE"/>
</dbReference>
<feature type="compositionally biased region" description="Polar residues" evidence="6">
    <location>
        <begin position="1"/>
        <end position="12"/>
    </location>
</feature>
<reference evidence="8" key="1">
    <citation type="journal article" date="2019" name="Int. J. Syst. Evol. Microbiol.">
        <title>The Global Catalogue of Microorganisms (GCM) 10K type strain sequencing project: providing services to taxonomists for standard genome sequencing and annotation.</title>
        <authorList>
            <consortium name="The Broad Institute Genomics Platform"/>
            <consortium name="The Broad Institute Genome Sequencing Center for Infectious Disease"/>
            <person name="Wu L."/>
            <person name="Ma J."/>
        </authorList>
    </citation>
    <scope>NUCLEOTIDE SEQUENCE [LARGE SCALE GENOMIC DNA]</scope>
    <source>
        <strain evidence="8">TISTR 2466</strain>
    </source>
</reference>
<comment type="similarity">
    <text evidence="2 4">Belongs to the FliE family.</text>
</comment>
<feature type="region of interest" description="Disordered" evidence="6">
    <location>
        <begin position="1"/>
        <end position="28"/>
    </location>
</feature>
<dbReference type="RefSeq" id="WP_253061533.1">
    <property type="nucleotide sequence ID" value="NZ_JAMXWM010000009.1"/>
</dbReference>
<comment type="subcellular location">
    <subcellularLocation>
        <location evidence="1 4">Bacterial flagellum basal body</location>
    </subcellularLocation>
</comment>
<keyword evidence="3 4" id="KW-0975">Bacterial flagellum</keyword>
<dbReference type="Proteomes" id="UP001597399">
    <property type="component" value="Unassembled WGS sequence"/>
</dbReference>
<keyword evidence="7" id="KW-0966">Cell projection</keyword>
<evidence type="ECO:0000256" key="3">
    <source>
        <dbReference type="ARBA" id="ARBA00023143"/>
    </source>
</evidence>
<dbReference type="NCBIfam" id="TIGR00205">
    <property type="entry name" value="fliE"/>
    <property type="match status" value="1"/>
</dbReference>
<keyword evidence="8" id="KW-1185">Reference proteome</keyword>
<evidence type="ECO:0000256" key="5">
    <source>
        <dbReference type="NCBIfam" id="TIGR00205"/>
    </source>
</evidence>
<dbReference type="PRINTS" id="PR01006">
    <property type="entry name" value="FLGHOOKFLIE"/>
</dbReference>
<proteinExistence type="inferred from homology"/>
<protein>
    <recommendedName>
        <fullName evidence="4 5">Flagellar hook-basal body complex protein FliE</fullName>
    </recommendedName>
</protein>
<evidence type="ECO:0000256" key="4">
    <source>
        <dbReference type="HAMAP-Rule" id="MF_00724"/>
    </source>
</evidence>
<keyword evidence="7" id="KW-0969">Cilium</keyword>
<dbReference type="EMBL" id="JBHUMQ010000056">
    <property type="protein sequence ID" value="MFD2695894.1"/>
    <property type="molecule type" value="Genomic_DNA"/>
</dbReference>
<name>A0ABW5S9T6_9BACL</name>
<sequence length="101" mass="10842">MNITPISINTAATDAAASSGRQTTAQAQQGFADALENALGTVNNSQQTADQMVTKLANGSTDVDLHNVMIAMQKADVMLKTTVQVRDRVVEAYQEVMRMQV</sequence>
<organism evidence="7 8">
    <name type="scientific">Sporolactobacillus shoreicorticis</name>
    <dbReference type="NCBI Taxonomy" id="1923877"/>
    <lineage>
        <taxon>Bacteria</taxon>
        <taxon>Bacillati</taxon>
        <taxon>Bacillota</taxon>
        <taxon>Bacilli</taxon>
        <taxon>Bacillales</taxon>
        <taxon>Sporolactobacillaceae</taxon>
        <taxon>Sporolactobacillus</taxon>
    </lineage>
</organism>
<evidence type="ECO:0000256" key="6">
    <source>
        <dbReference type="SAM" id="MobiDB-lite"/>
    </source>
</evidence>
<dbReference type="HAMAP" id="MF_00724">
    <property type="entry name" value="FliE"/>
    <property type="match status" value="1"/>
</dbReference>
<keyword evidence="7" id="KW-0282">Flagellum</keyword>
<evidence type="ECO:0000256" key="1">
    <source>
        <dbReference type="ARBA" id="ARBA00004117"/>
    </source>
</evidence>
<dbReference type="PANTHER" id="PTHR34653:SF1">
    <property type="entry name" value="FLAGELLAR HOOK-BASAL BODY COMPLEX PROTEIN FLIE"/>
    <property type="match status" value="1"/>
</dbReference>
<feature type="compositionally biased region" description="Polar residues" evidence="6">
    <location>
        <begin position="19"/>
        <end position="28"/>
    </location>
</feature>
<dbReference type="PANTHER" id="PTHR34653">
    <property type="match status" value="1"/>
</dbReference>
<comment type="caution">
    <text evidence="7">The sequence shown here is derived from an EMBL/GenBank/DDBJ whole genome shotgun (WGS) entry which is preliminary data.</text>
</comment>
<accession>A0ABW5S9T6</accession>
<evidence type="ECO:0000313" key="7">
    <source>
        <dbReference type="EMBL" id="MFD2695894.1"/>
    </source>
</evidence>
<gene>
    <name evidence="4 7" type="primary">fliE</name>
    <name evidence="7" type="ORF">ACFSUE_20010</name>
</gene>
<evidence type="ECO:0000313" key="8">
    <source>
        <dbReference type="Proteomes" id="UP001597399"/>
    </source>
</evidence>
<dbReference type="Pfam" id="PF02049">
    <property type="entry name" value="FliE"/>
    <property type="match status" value="1"/>
</dbReference>